<dbReference type="PRINTS" id="PR00971">
    <property type="entry name" value="RIBOSOMALS10"/>
</dbReference>
<dbReference type="AlphaFoldDB" id="A0A0R1V3L8"/>
<dbReference type="GO" id="GO:0003735">
    <property type="term" value="F:structural constituent of ribosome"/>
    <property type="evidence" value="ECO:0007669"/>
    <property type="project" value="InterPro"/>
</dbReference>
<evidence type="ECO:0000256" key="1">
    <source>
        <dbReference type="ARBA" id="ARBA00007102"/>
    </source>
</evidence>
<organism evidence="6 7">
    <name type="scientific">Liquorilactobacillus satsumensis DSM 16230 = JCM 12392</name>
    <dbReference type="NCBI Taxonomy" id="1423801"/>
    <lineage>
        <taxon>Bacteria</taxon>
        <taxon>Bacillati</taxon>
        <taxon>Bacillota</taxon>
        <taxon>Bacilli</taxon>
        <taxon>Lactobacillales</taxon>
        <taxon>Lactobacillaceae</taxon>
        <taxon>Liquorilactobacillus</taxon>
    </lineage>
</organism>
<dbReference type="Proteomes" id="UP000051166">
    <property type="component" value="Unassembled WGS sequence"/>
</dbReference>
<evidence type="ECO:0000256" key="2">
    <source>
        <dbReference type="ARBA" id="ARBA00022980"/>
    </source>
</evidence>
<dbReference type="HAMAP" id="MF_00508">
    <property type="entry name" value="Ribosomal_uS10"/>
    <property type="match status" value="1"/>
</dbReference>
<comment type="subunit">
    <text evidence="4">Part of the 30S ribosomal subunit.</text>
</comment>
<dbReference type="PATRIC" id="fig|1423801.4.peg.1076"/>
<reference evidence="6 7" key="1">
    <citation type="journal article" date="2015" name="Genome Announc.">
        <title>Expanding the biotechnology potential of lactobacilli through comparative genomics of 213 strains and associated genera.</title>
        <authorList>
            <person name="Sun Z."/>
            <person name="Harris H.M."/>
            <person name="McCann A."/>
            <person name="Guo C."/>
            <person name="Argimon S."/>
            <person name="Zhang W."/>
            <person name="Yang X."/>
            <person name="Jeffery I.B."/>
            <person name="Cooney J.C."/>
            <person name="Kagawa T.F."/>
            <person name="Liu W."/>
            <person name="Song Y."/>
            <person name="Salvetti E."/>
            <person name="Wrobel A."/>
            <person name="Rasinkangas P."/>
            <person name="Parkhill J."/>
            <person name="Rea M.C."/>
            <person name="O'Sullivan O."/>
            <person name="Ritari J."/>
            <person name="Douillard F.P."/>
            <person name="Paul Ross R."/>
            <person name="Yang R."/>
            <person name="Briner A.E."/>
            <person name="Felis G.E."/>
            <person name="de Vos W.M."/>
            <person name="Barrangou R."/>
            <person name="Klaenhammer T.R."/>
            <person name="Caufield P.W."/>
            <person name="Cui Y."/>
            <person name="Zhang H."/>
            <person name="O'Toole P.W."/>
        </authorList>
    </citation>
    <scope>NUCLEOTIDE SEQUENCE [LARGE SCALE GENOMIC DNA]</scope>
    <source>
        <strain evidence="6 7">DSM 16230</strain>
    </source>
</reference>
<dbReference type="NCBIfam" id="NF001861">
    <property type="entry name" value="PRK00596.1"/>
    <property type="match status" value="1"/>
</dbReference>
<dbReference type="InterPro" id="IPR036838">
    <property type="entry name" value="Ribosomal_uS10_dom_sf"/>
</dbReference>
<evidence type="ECO:0000313" key="6">
    <source>
        <dbReference type="EMBL" id="KRL97848.1"/>
    </source>
</evidence>
<evidence type="ECO:0000256" key="3">
    <source>
        <dbReference type="ARBA" id="ARBA00023274"/>
    </source>
</evidence>
<dbReference type="InterPro" id="IPR018268">
    <property type="entry name" value="Ribosomal_uS10_CS"/>
</dbReference>
<dbReference type="GO" id="GO:0000049">
    <property type="term" value="F:tRNA binding"/>
    <property type="evidence" value="ECO:0007669"/>
    <property type="project" value="UniProtKB-UniRule"/>
</dbReference>
<dbReference type="PANTHER" id="PTHR11700">
    <property type="entry name" value="30S RIBOSOMAL PROTEIN S10 FAMILY MEMBER"/>
    <property type="match status" value="1"/>
</dbReference>
<dbReference type="NCBIfam" id="TIGR01049">
    <property type="entry name" value="rpsJ_bact"/>
    <property type="match status" value="1"/>
</dbReference>
<dbReference type="InterPro" id="IPR027486">
    <property type="entry name" value="Ribosomal_uS10_dom"/>
</dbReference>
<dbReference type="Gene3D" id="3.30.70.600">
    <property type="entry name" value="Ribosomal protein S10 domain"/>
    <property type="match status" value="1"/>
</dbReference>
<comment type="similarity">
    <text evidence="1 4">Belongs to the universal ribosomal protein uS10 family.</text>
</comment>
<proteinExistence type="inferred from homology"/>
<feature type="domain" description="Small ribosomal subunit protein uS10" evidence="5">
    <location>
        <begin position="51"/>
        <end position="145"/>
    </location>
</feature>
<evidence type="ECO:0000256" key="4">
    <source>
        <dbReference type="HAMAP-Rule" id="MF_00508"/>
    </source>
</evidence>
<evidence type="ECO:0000313" key="7">
    <source>
        <dbReference type="Proteomes" id="UP000051166"/>
    </source>
</evidence>
<dbReference type="PROSITE" id="PS00361">
    <property type="entry name" value="RIBOSOMAL_S10"/>
    <property type="match status" value="1"/>
</dbReference>
<sequence length="146" mass="16426">MRTKRRTLSNDVEGCDTPGSFAMGWVGNFDGASLVFKIDEGGNTMAKQKIRIRLKAYEHRILDQSADKIVETAKRTGAAIAGPIPLPTERTLYTVIRSPHKYKDSREQFEMRTHKRLIDIVNPTPKTVDSLMKLDLPSGVDIEIKL</sequence>
<gene>
    <name evidence="4" type="primary">rpsJ</name>
    <name evidence="6" type="ORF">FD50_GL001056</name>
</gene>
<dbReference type="STRING" id="1423801.FD50_GL001056"/>
<dbReference type="EMBL" id="AZFQ01000047">
    <property type="protein sequence ID" value="KRL97848.1"/>
    <property type="molecule type" value="Genomic_DNA"/>
</dbReference>
<dbReference type="GO" id="GO:1990904">
    <property type="term" value="C:ribonucleoprotein complex"/>
    <property type="evidence" value="ECO:0007669"/>
    <property type="project" value="UniProtKB-KW"/>
</dbReference>
<comment type="function">
    <text evidence="4">Involved in the binding of tRNA to the ribosomes.</text>
</comment>
<dbReference type="GO" id="GO:0005840">
    <property type="term" value="C:ribosome"/>
    <property type="evidence" value="ECO:0007669"/>
    <property type="project" value="UniProtKB-KW"/>
</dbReference>
<name>A0A0R1V3L8_9LACO</name>
<dbReference type="GO" id="GO:0006412">
    <property type="term" value="P:translation"/>
    <property type="evidence" value="ECO:0007669"/>
    <property type="project" value="UniProtKB-UniRule"/>
</dbReference>
<dbReference type="SMART" id="SM01403">
    <property type="entry name" value="Ribosomal_S10"/>
    <property type="match status" value="1"/>
</dbReference>
<dbReference type="SUPFAM" id="SSF54999">
    <property type="entry name" value="Ribosomal protein S10"/>
    <property type="match status" value="1"/>
</dbReference>
<keyword evidence="2 4" id="KW-0689">Ribosomal protein</keyword>
<evidence type="ECO:0000259" key="5">
    <source>
        <dbReference type="SMART" id="SM01403"/>
    </source>
</evidence>
<dbReference type="FunFam" id="3.30.70.600:FF:000001">
    <property type="entry name" value="30S ribosomal protein S10"/>
    <property type="match status" value="1"/>
</dbReference>
<dbReference type="Pfam" id="PF00338">
    <property type="entry name" value="Ribosomal_S10"/>
    <property type="match status" value="1"/>
</dbReference>
<protein>
    <recommendedName>
        <fullName evidence="4">Small ribosomal subunit protein uS10</fullName>
    </recommendedName>
</protein>
<keyword evidence="3 4" id="KW-0687">Ribonucleoprotein</keyword>
<comment type="caution">
    <text evidence="6">The sequence shown here is derived from an EMBL/GenBank/DDBJ whole genome shotgun (WGS) entry which is preliminary data.</text>
</comment>
<dbReference type="InterPro" id="IPR001848">
    <property type="entry name" value="Ribosomal_uS10"/>
</dbReference>
<keyword evidence="7" id="KW-1185">Reference proteome</keyword>
<accession>A0A0R1V3L8</accession>